<dbReference type="OrthoDB" id="1562946at2759"/>
<sequence length="80" mass="9119">STLLKSCIHHKPTKSCCYGVKMAQFPGQFRLEQRLKVKLGEAKNLIPRNHGSVGQRDIYCVISLDKEEIFRSATIEKTLE</sequence>
<dbReference type="Proteomes" id="UP000326759">
    <property type="component" value="Unassembled WGS sequence"/>
</dbReference>
<name>A0A5N5SHY4_9CRUS</name>
<evidence type="ECO:0000313" key="3">
    <source>
        <dbReference type="Proteomes" id="UP000326759"/>
    </source>
</evidence>
<proteinExistence type="predicted"/>
<feature type="non-terminal residue" evidence="2">
    <location>
        <position position="1"/>
    </location>
</feature>
<reference evidence="2 3" key="1">
    <citation type="journal article" date="2019" name="PLoS Biol.">
        <title>Sex chromosomes control vertical transmission of feminizing Wolbachia symbionts in an isopod.</title>
        <authorList>
            <person name="Becking T."/>
            <person name="Chebbi M.A."/>
            <person name="Giraud I."/>
            <person name="Moumen B."/>
            <person name="Laverre T."/>
            <person name="Caubet Y."/>
            <person name="Peccoud J."/>
            <person name="Gilbert C."/>
            <person name="Cordaux R."/>
        </authorList>
    </citation>
    <scope>NUCLEOTIDE SEQUENCE [LARGE SCALE GENOMIC DNA]</scope>
    <source>
        <strain evidence="2">ANa2</strain>
        <tissue evidence="2">Whole body excluding digestive tract and cuticle</tissue>
    </source>
</reference>
<dbReference type="Pfam" id="PF00168">
    <property type="entry name" value="C2"/>
    <property type="match status" value="1"/>
</dbReference>
<feature type="domain" description="C2" evidence="1">
    <location>
        <begin position="33"/>
        <end position="79"/>
    </location>
</feature>
<gene>
    <name evidence="2" type="ORF">Anas_07395</name>
</gene>
<comment type="caution">
    <text evidence="2">The sequence shown here is derived from an EMBL/GenBank/DDBJ whole genome shotgun (WGS) entry which is preliminary data.</text>
</comment>
<dbReference type="EMBL" id="SEYY01025021">
    <property type="protein sequence ID" value="KAB7493726.1"/>
    <property type="molecule type" value="Genomic_DNA"/>
</dbReference>
<dbReference type="Gene3D" id="2.60.40.150">
    <property type="entry name" value="C2 domain"/>
    <property type="match status" value="1"/>
</dbReference>
<accession>A0A5N5SHY4</accession>
<dbReference type="InterPro" id="IPR000008">
    <property type="entry name" value="C2_dom"/>
</dbReference>
<evidence type="ECO:0000313" key="2">
    <source>
        <dbReference type="EMBL" id="KAB7493726.1"/>
    </source>
</evidence>
<keyword evidence="3" id="KW-1185">Reference proteome</keyword>
<organism evidence="2 3">
    <name type="scientific">Armadillidium nasatum</name>
    <dbReference type="NCBI Taxonomy" id="96803"/>
    <lineage>
        <taxon>Eukaryota</taxon>
        <taxon>Metazoa</taxon>
        <taxon>Ecdysozoa</taxon>
        <taxon>Arthropoda</taxon>
        <taxon>Crustacea</taxon>
        <taxon>Multicrustacea</taxon>
        <taxon>Malacostraca</taxon>
        <taxon>Eumalacostraca</taxon>
        <taxon>Peracarida</taxon>
        <taxon>Isopoda</taxon>
        <taxon>Oniscidea</taxon>
        <taxon>Crinocheta</taxon>
        <taxon>Armadillidiidae</taxon>
        <taxon>Armadillidium</taxon>
    </lineage>
</organism>
<dbReference type="SUPFAM" id="SSF49562">
    <property type="entry name" value="C2 domain (Calcium/lipid-binding domain, CaLB)"/>
    <property type="match status" value="1"/>
</dbReference>
<dbReference type="AlphaFoldDB" id="A0A5N5SHY4"/>
<evidence type="ECO:0000259" key="1">
    <source>
        <dbReference type="Pfam" id="PF00168"/>
    </source>
</evidence>
<protein>
    <recommendedName>
        <fullName evidence="1">C2 domain-containing protein</fullName>
    </recommendedName>
</protein>
<dbReference type="InterPro" id="IPR035892">
    <property type="entry name" value="C2_domain_sf"/>
</dbReference>